<evidence type="ECO:0000313" key="2">
    <source>
        <dbReference type="Proteomes" id="UP000015350"/>
    </source>
</evidence>
<proteinExistence type="predicted"/>
<gene>
    <name evidence="1" type="ORF">K678_11246</name>
</gene>
<reference evidence="1 2" key="1">
    <citation type="submission" date="2013-04" db="EMBL/GenBank/DDBJ databases">
        <authorList>
            <person name="Kuznetsov B."/>
            <person name="Ivanovsky R."/>
        </authorList>
    </citation>
    <scope>NUCLEOTIDE SEQUENCE [LARGE SCALE GENOMIC DNA]</scope>
    <source>
        <strain evidence="1 2">MGU-K5</strain>
    </source>
</reference>
<organism evidence="1 2">
    <name type="scientific">Magnetospirillum fulvum MGU-K5</name>
    <dbReference type="NCBI Taxonomy" id="1316936"/>
    <lineage>
        <taxon>Bacteria</taxon>
        <taxon>Pseudomonadati</taxon>
        <taxon>Pseudomonadota</taxon>
        <taxon>Alphaproteobacteria</taxon>
        <taxon>Rhodospirillales</taxon>
        <taxon>Rhodospirillaceae</taxon>
        <taxon>Magnetospirillum</taxon>
    </lineage>
</organism>
<protein>
    <submittedName>
        <fullName evidence="1">Uncharacterized protein</fullName>
    </submittedName>
</protein>
<sequence>MTSWIDPLIATITAELGSQSLDPADVAYVTKRRMAYDIRWPVRRQMEAHLDAANGNSATIEAMKAEFAQIKAHPYFAKPGGDAPPEAS</sequence>
<dbReference type="Proteomes" id="UP000015350">
    <property type="component" value="Unassembled WGS sequence"/>
</dbReference>
<dbReference type="OrthoDB" id="7360543at2"/>
<comment type="caution">
    <text evidence="1">The sequence shown here is derived from an EMBL/GenBank/DDBJ whole genome shotgun (WGS) entry which is preliminary data.</text>
</comment>
<dbReference type="STRING" id="1316936.K678_11246"/>
<evidence type="ECO:0000313" key="1">
    <source>
        <dbReference type="EMBL" id="EPY01369.1"/>
    </source>
</evidence>
<name>S9S9J2_MAGFU</name>
<dbReference type="EMBL" id="AQPH01000042">
    <property type="protein sequence ID" value="EPY01369.1"/>
    <property type="molecule type" value="Genomic_DNA"/>
</dbReference>
<dbReference type="AlphaFoldDB" id="S9S9J2"/>
<accession>S9S9J2</accession>
<dbReference type="RefSeq" id="WP_021132562.1">
    <property type="nucleotide sequence ID" value="NZ_AQPH01000042.1"/>
</dbReference>